<dbReference type="WBParaSite" id="PS1159_v2.g14969.t1">
    <property type="protein sequence ID" value="PS1159_v2.g14969.t1"/>
    <property type="gene ID" value="PS1159_v2.g14969"/>
</dbReference>
<evidence type="ECO:0000313" key="2">
    <source>
        <dbReference type="WBParaSite" id="PS1159_v2.g14969.t1"/>
    </source>
</evidence>
<accession>A0AC35F8V7</accession>
<sequence length="123" mass="13935">MIKVLAFNFILISFLVIFAYGDVPGIASNDGVHTPDWYEIGGGDSSSDSGSGYQYYQQPIYGNTGYTYGQINQMYNVNTGSNNGDYNGYSNNYWTCVNQYRGQYYYSYTYGKYICDARANRYG</sequence>
<proteinExistence type="predicted"/>
<organism evidence="1 2">
    <name type="scientific">Panagrolaimus sp. PS1159</name>
    <dbReference type="NCBI Taxonomy" id="55785"/>
    <lineage>
        <taxon>Eukaryota</taxon>
        <taxon>Metazoa</taxon>
        <taxon>Ecdysozoa</taxon>
        <taxon>Nematoda</taxon>
        <taxon>Chromadorea</taxon>
        <taxon>Rhabditida</taxon>
        <taxon>Tylenchina</taxon>
        <taxon>Panagrolaimomorpha</taxon>
        <taxon>Panagrolaimoidea</taxon>
        <taxon>Panagrolaimidae</taxon>
        <taxon>Panagrolaimus</taxon>
    </lineage>
</organism>
<evidence type="ECO:0000313" key="1">
    <source>
        <dbReference type="Proteomes" id="UP000887580"/>
    </source>
</evidence>
<reference evidence="2" key="1">
    <citation type="submission" date="2022-11" db="UniProtKB">
        <authorList>
            <consortium name="WormBaseParasite"/>
        </authorList>
    </citation>
    <scope>IDENTIFICATION</scope>
</reference>
<name>A0AC35F8V7_9BILA</name>
<dbReference type="Proteomes" id="UP000887580">
    <property type="component" value="Unplaced"/>
</dbReference>
<protein>
    <submittedName>
        <fullName evidence="2">Uncharacterized protein</fullName>
    </submittedName>
</protein>